<dbReference type="EMBL" id="KZ821250">
    <property type="protein sequence ID" value="PYH42601.1"/>
    <property type="molecule type" value="Genomic_DNA"/>
</dbReference>
<evidence type="ECO:0008006" key="4">
    <source>
        <dbReference type="Google" id="ProtNLM"/>
    </source>
</evidence>
<feature type="compositionally biased region" description="Basic and acidic residues" evidence="1">
    <location>
        <begin position="51"/>
        <end position="63"/>
    </location>
</feature>
<dbReference type="RefSeq" id="XP_025428583.1">
    <property type="nucleotide sequence ID" value="XM_025575645.1"/>
</dbReference>
<dbReference type="GeneID" id="37076873"/>
<gene>
    <name evidence="2" type="ORF">BP01DRAFT_359282</name>
</gene>
<dbReference type="Pfam" id="PF11326">
    <property type="entry name" value="PANTS-like"/>
    <property type="match status" value="1"/>
</dbReference>
<protein>
    <recommendedName>
        <fullName evidence="4">Early meiotic induction protein 1</fullName>
    </recommendedName>
</protein>
<dbReference type="PANTHER" id="PTHR28052:SF1">
    <property type="entry name" value="UPF0545 PROTEIN C22ORF39"/>
    <property type="match status" value="1"/>
</dbReference>
<feature type="compositionally biased region" description="Low complexity" evidence="1">
    <location>
        <begin position="81"/>
        <end position="93"/>
    </location>
</feature>
<dbReference type="PANTHER" id="PTHR28052">
    <property type="entry name" value="UPF0545 PROTEIN C22ORF39"/>
    <property type="match status" value="1"/>
</dbReference>
<reference evidence="2 3" key="1">
    <citation type="submission" date="2016-12" db="EMBL/GenBank/DDBJ databases">
        <title>The genomes of Aspergillus section Nigri reveals drivers in fungal speciation.</title>
        <authorList>
            <consortium name="DOE Joint Genome Institute"/>
            <person name="Vesth T.C."/>
            <person name="Nybo J."/>
            <person name="Theobald S."/>
            <person name="Brandl J."/>
            <person name="Frisvad J.C."/>
            <person name="Nielsen K.F."/>
            <person name="Lyhne E.K."/>
            <person name="Kogle M.E."/>
            <person name="Kuo A."/>
            <person name="Riley R."/>
            <person name="Clum A."/>
            <person name="Nolan M."/>
            <person name="Lipzen A."/>
            <person name="Salamov A."/>
            <person name="Henrissat B."/>
            <person name="Wiebenga A."/>
            <person name="De Vries R.P."/>
            <person name="Grigoriev I.V."/>
            <person name="Mortensen U.H."/>
            <person name="Andersen M.R."/>
            <person name="Baker S.E."/>
        </authorList>
    </citation>
    <scope>NUCLEOTIDE SEQUENCE [LARGE SCALE GENOMIC DNA]</scope>
    <source>
        <strain evidence="2 3">JOP 1030-1</strain>
    </source>
</reference>
<evidence type="ECO:0000313" key="3">
    <source>
        <dbReference type="Proteomes" id="UP000248349"/>
    </source>
</evidence>
<organism evidence="2 3">
    <name type="scientific">Aspergillus saccharolyticus JOP 1030-1</name>
    <dbReference type="NCBI Taxonomy" id="1450539"/>
    <lineage>
        <taxon>Eukaryota</taxon>
        <taxon>Fungi</taxon>
        <taxon>Dikarya</taxon>
        <taxon>Ascomycota</taxon>
        <taxon>Pezizomycotina</taxon>
        <taxon>Eurotiomycetes</taxon>
        <taxon>Eurotiomycetidae</taxon>
        <taxon>Eurotiales</taxon>
        <taxon>Aspergillaceae</taxon>
        <taxon>Aspergillus</taxon>
        <taxon>Aspergillus subgen. Circumdati</taxon>
    </lineage>
</organism>
<name>A0A318Z5L5_9EURO</name>
<keyword evidence="3" id="KW-1185">Reference proteome</keyword>
<dbReference type="Proteomes" id="UP000248349">
    <property type="component" value="Unassembled WGS sequence"/>
</dbReference>
<sequence>MCWWWRSAPKEGELQNISLASTGLPDSHAPSDSANAPASLSSPPAGHPRTLSREEQADAEWKKLIASLEGDISQNARNQQPSTPETSSPDTTPFLDSQPPPKSIAPDSLYPDTMSCRSAFDYAFFCQSFGGQFVNVYRYGELRSCSEHWDNFWLCMKTRTWGEEQRKNAIRDHYRKKAIKYKTGPSSEDVWDVRTEPVGECFNGDFAALEREVKAAEEAAAAAAAAGKTESPSS</sequence>
<evidence type="ECO:0000313" key="2">
    <source>
        <dbReference type="EMBL" id="PYH42601.1"/>
    </source>
</evidence>
<proteinExistence type="predicted"/>
<feature type="region of interest" description="Disordered" evidence="1">
    <location>
        <begin position="16"/>
        <end position="108"/>
    </location>
</feature>
<accession>A0A318Z5L5</accession>
<dbReference type="AlphaFoldDB" id="A0A318Z5L5"/>
<feature type="compositionally biased region" description="Low complexity" evidence="1">
    <location>
        <begin position="25"/>
        <end position="48"/>
    </location>
</feature>
<evidence type="ECO:0000256" key="1">
    <source>
        <dbReference type="SAM" id="MobiDB-lite"/>
    </source>
</evidence>
<dbReference type="InterPro" id="IPR021475">
    <property type="entry name" value="Pants/Emi1-like"/>
</dbReference>
<dbReference type="STRING" id="1450539.A0A318Z5L5"/>
<dbReference type="OrthoDB" id="2017405at2759"/>